<dbReference type="Proteomes" id="UP001500973">
    <property type="component" value="Unassembled WGS sequence"/>
</dbReference>
<gene>
    <name evidence="1" type="ORF">GCM10009601_52220</name>
</gene>
<organism evidence="1 2">
    <name type="scientific">Streptomyces thermospinosisporus</name>
    <dbReference type="NCBI Taxonomy" id="161482"/>
    <lineage>
        <taxon>Bacteria</taxon>
        <taxon>Bacillati</taxon>
        <taxon>Actinomycetota</taxon>
        <taxon>Actinomycetes</taxon>
        <taxon>Kitasatosporales</taxon>
        <taxon>Streptomycetaceae</taxon>
        <taxon>Streptomyces</taxon>
    </lineage>
</organism>
<sequence>MRGRWDDALGRLSLHLAVVLHRSVTSKEATRRLLRQRNEALRRAHGRGVPVEELAARLGLTPSWVRSVVRNPRRAAVEEAA</sequence>
<reference evidence="2" key="1">
    <citation type="journal article" date="2019" name="Int. J. Syst. Evol. Microbiol.">
        <title>The Global Catalogue of Microorganisms (GCM) 10K type strain sequencing project: providing services to taxonomists for standard genome sequencing and annotation.</title>
        <authorList>
            <consortium name="The Broad Institute Genomics Platform"/>
            <consortium name="The Broad Institute Genome Sequencing Center for Infectious Disease"/>
            <person name="Wu L."/>
            <person name="Ma J."/>
        </authorList>
    </citation>
    <scope>NUCLEOTIDE SEQUENCE [LARGE SCALE GENOMIC DNA]</scope>
    <source>
        <strain evidence="2">JCM 11756</strain>
    </source>
</reference>
<evidence type="ECO:0000313" key="2">
    <source>
        <dbReference type="Proteomes" id="UP001500973"/>
    </source>
</evidence>
<protein>
    <submittedName>
        <fullName evidence="1">Uncharacterized protein</fullName>
    </submittedName>
</protein>
<comment type="caution">
    <text evidence="1">The sequence shown here is derived from an EMBL/GenBank/DDBJ whole genome shotgun (WGS) entry which is preliminary data.</text>
</comment>
<accession>A0ABP4JVP3</accession>
<keyword evidence="2" id="KW-1185">Reference proteome</keyword>
<dbReference type="EMBL" id="BAAAIZ010000090">
    <property type="protein sequence ID" value="GAA1432003.1"/>
    <property type="molecule type" value="Genomic_DNA"/>
</dbReference>
<proteinExistence type="predicted"/>
<evidence type="ECO:0000313" key="1">
    <source>
        <dbReference type="EMBL" id="GAA1432003.1"/>
    </source>
</evidence>
<name>A0ABP4JVP3_9ACTN</name>